<feature type="transmembrane region" description="Helical" evidence="1">
    <location>
        <begin position="26"/>
        <end position="52"/>
    </location>
</feature>
<gene>
    <name evidence="2" type="ORF">DFJ64_0992</name>
</gene>
<keyword evidence="3" id="KW-1185">Reference proteome</keyword>
<keyword evidence="1" id="KW-1133">Transmembrane helix</keyword>
<proteinExistence type="predicted"/>
<evidence type="ECO:0000256" key="1">
    <source>
        <dbReference type="SAM" id="Phobius"/>
    </source>
</evidence>
<dbReference type="EMBL" id="QTUC01000001">
    <property type="protein sequence ID" value="REF35609.1"/>
    <property type="molecule type" value="Genomic_DNA"/>
</dbReference>
<dbReference type="Proteomes" id="UP000256485">
    <property type="component" value="Unassembled WGS sequence"/>
</dbReference>
<reference evidence="2 3" key="1">
    <citation type="submission" date="2018-08" db="EMBL/GenBank/DDBJ databases">
        <title>Sequencing the genomes of 1000 actinobacteria strains.</title>
        <authorList>
            <person name="Klenk H.-P."/>
        </authorList>
    </citation>
    <scope>NUCLEOTIDE SEQUENCE [LARGE SCALE GENOMIC DNA]</scope>
    <source>
        <strain evidence="2 3">DSM 22891</strain>
    </source>
</reference>
<evidence type="ECO:0000313" key="2">
    <source>
        <dbReference type="EMBL" id="REF35609.1"/>
    </source>
</evidence>
<protein>
    <submittedName>
        <fullName evidence="2">Uncharacterized protein</fullName>
    </submittedName>
</protein>
<keyword evidence="1" id="KW-0472">Membrane</keyword>
<evidence type="ECO:0000313" key="3">
    <source>
        <dbReference type="Proteomes" id="UP000256485"/>
    </source>
</evidence>
<dbReference type="AlphaFoldDB" id="A0A3D9V298"/>
<comment type="caution">
    <text evidence="2">The sequence shown here is derived from an EMBL/GenBank/DDBJ whole genome shotgun (WGS) entry which is preliminary data.</text>
</comment>
<keyword evidence="1" id="KW-0812">Transmembrane</keyword>
<accession>A0A3D9V298</accession>
<sequence>MVAGLTGLGIGGALLWLVEYPVAFDWPWTLTLCGAAAVAVLAVTALTLPALWRTTEADGLRTE</sequence>
<name>A0A3D9V298_THECX</name>
<organism evidence="2 3">
    <name type="scientific">Thermasporomyces composti</name>
    <dbReference type="NCBI Taxonomy" id="696763"/>
    <lineage>
        <taxon>Bacteria</taxon>
        <taxon>Bacillati</taxon>
        <taxon>Actinomycetota</taxon>
        <taxon>Actinomycetes</taxon>
        <taxon>Propionibacteriales</taxon>
        <taxon>Nocardioidaceae</taxon>
        <taxon>Thermasporomyces</taxon>
    </lineage>
</organism>